<dbReference type="InterPro" id="IPR000182">
    <property type="entry name" value="GNAT_dom"/>
</dbReference>
<organism evidence="4 5">
    <name type="scientific">Labedella populi</name>
    <dbReference type="NCBI Taxonomy" id="2498850"/>
    <lineage>
        <taxon>Bacteria</taxon>
        <taxon>Bacillati</taxon>
        <taxon>Actinomycetota</taxon>
        <taxon>Actinomycetes</taxon>
        <taxon>Micrococcales</taxon>
        <taxon>Microbacteriaceae</taxon>
        <taxon>Labedella</taxon>
    </lineage>
</organism>
<protein>
    <submittedName>
        <fullName evidence="4">N-acetyltransferase</fullName>
    </submittedName>
</protein>
<evidence type="ECO:0000256" key="1">
    <source>
        <dbReference type="ARBA" id="ARBA00022679"/>
    </source>
</evidence>
<keyword evidence="2" id="KW-0012">Acyltransferase</keyword>
<name>A0A444Q2B0_9MICO</name>
<evidence type="ECO:0000256" key="2">
    <source>
        <dbReference type="ARBA" id="ARBA00023315"/>
    </source>
</evidence>
<dbReference type="PANTHER" id="PTHR43877:SF2">
    <property type="entry name" value="AMINOALKYLPHOSPHONATE N-ACETYLTRANSFERASE-RELATED"/>
    <property type="match status" value="1"/>
</dbReference>
<dbReference type="SUPFAM" id="SSF55729">
    <property type="entry name" value="Acyl-CoA N-acyltransferases (Nat)"/>
    <property type="match status" value="1"/>
</dbReference>
<gene>
    <name evidence="4" type="ORF">ELQ92_15350</name>
</gene>
<dbReference type="GO" id="GO:0016747">
    <property type="term" value="F:acyltransferase activity, transferring groups other than amino-acyl groups"/>
    <property type="evidence" value="ECO:0007669"/>
    <property type="project" value="InterPro"/>
</dbReference>
<dbReference type="AlphaFoldDB" id="A0A444Q2B0"/>
<feature type="domain" description="N-acetyltransferase" evidence="3">
    <location>
        <begin position="1"/>
        <end position="152"/>
    </location>
</feature>
<evidence type="ECO:0000313" key="4">
    <source>
        <dbReference type="EMBL" id="RWZ55392.1"/>
    </source>
</evidence>
<evidence type="ECO:0000259" key="3">
    <source>
        <dbReference type="PROSITE" id="PS51186"/>
    </source>
</evidence>
<keyword evidence="1 4" id="KW-0808">Transferase</keyword>
<comment type="caution">
    <text evidence="4">The sequence shown here is derived from an EMBL/GenBank/DDBJ whole genome shotgun (WGS) entry which is preliminary data.</text>
</comment>
<dbReference type="EMBL" id="RZNC01000008">
    <property type="protein sequence ID" value="RWZ55392.1"/>
    <property type="molecule type" value="Genomic_DNA"/>
</dbReference>
<accession>A0A444Q2B0</accession>
<dbReference type="Gene3D" id="3.40.630.30">
    <property type="match status" value="1"/>
</dbReference>
<keyword evidence="5" id="KW-1185">Reference proteome</keyword>
<dbReference type="Proteomes" id="UP000288603">
    <property type="component" value="Unassembled WGS sequence"/>
</dbReference>
<dbReference type="PROSITE" id="PS51186">
    <property type="entry name" value="GNAT"/>
    <property type="match status" value="1"/>
</dbReference>
<reference evidence="4 5" key="1">
    <citation type="submission" date="2018-12" db="EMBL/GenBank/DDBJ databases">
        <authorList>
            <person name="Li F."/>
        </authorList>
    </citation>
    <scope>NUCLEOTIDE SEQUENCE [LARGE SCALE GENOMIC DNA]</scope>
    <source>
        <strain evidence="4 5">8H24J-4-2</strain>
    </source>
</reference>
<dbReference type="Pfam" id="PF00583">
    <property type="entry name" value="Acetyltransf_1"/>
    <property type="match status" value="1"/>
</dbReference>
<dbReference type="InterPro" id="IPR050832">
    <property type="entry name" value="Bact_Acetyltransf"/>
</dbReference>
<dbReference type="OrthoDB" id="3174517at2"/>
<dbReference type="RefSeq" id="WP_128500203.1">
    <property type="nucleotide sequence ID" value="NZ_RZNC01000008.1"/>
</dbReference>
<sequence>MVSFIEQATDEPIAHGLLTEYFASRELGFTGGVYRTVFPDPARFTPPDGVFLVVLDDDGRPVGCGGVRSLDPTVFEVKHLFLREETRGRGWGSLLLRELERRAGALGATEMVLDTNASLTSAAALYRSAGYEDVEPYNDNPNATNWYRKRLVAD</sequence>
<proteinExistence type="predicted"/>
<dbReference type="InterPro" id="IPR016181">
    <property type="entry name" value="Acyl_CoA_acyltransferase"/>
</dbReference>
<evidence type="ECO:0000313" key="5">
    <source>
        <dbReference type="Proteomes" id="UP000288603"/>
    </source>
</evidence>
<dbReference type="CDD" id="cd04301">
    <property type="entry name" value="NAT_SF"/>
    <property type="match status" value="1"/>
</dbReference>
<dbReference type="PANTHER" id="PTHR43877">
    <property type="entry name" value="AMINOALKYLPHOSPHONATE N-ACETYLTRANSFERASE-RELATED-RELATED"/>
    <property type="match status" value="1"/>
</dbReference>